<protein>
    <recommendedName>
        <fullName evidence="4">HCNGP-domain-containing protein</fullName>
    </recommendedName>
</protein>
<reference evidence="3" key="1">
    <citation type="journal article" date="2011" name="Science">
        <title>The plant cell wall-decomposing machinery underlies the functional diversity of forest fungi.</title>
        <authorList>
            <person name="Eastwood D.C."/>
            <person name="Floudas D."/>
            <person name="Binder M."/>
            <person name="Majcherczyk A."/>
            <person name="Schneider P."/>
            <person name="Aerts A."/>
            <person name="Asiegbu F.O."/>
            <person name="Baker S.E."/>
            <person name="Barry K."/>
            <person name="Bendiksby M."/>
            <person name="Blumentritt M."/>
            <person name="Coutinho P.M."/>
            <person name="Cullen D."/>
            <person name="de Vries R.P."/>
            <person name="Gathman A."/>
            <person name="Goodell B."/>
            <person name="Henrissat B."/>
            <person name="Ihrmark K."/>
            <person name="Kauserud H."/>
            <person name="Kohler A."/>
            <person name="LaButti K."/>
            <person name="Lapidus A."/>
            <person name="Lavin J.L."/>
            <person name="Lee Y.-H."/>
            <person name="Lindquist E."/>
            <person name="Lilly W."/>
            <person name="Lucas S."/>
            <person name="Morin E."/>
            <person name="Murat C."/>
            <person name="Oguiza J.A."/>
            <person name="Park J."/>
            <person name="Pisabarro A.G."/>
            <person name="Riley R."/>
            <person name="Rosling A."/>
            <person name="Salamov A."/>
            <person name="Schmidt O."/>
            <person name="Schmutz J."/>
            <person name="Skrede I."/>
            <person name="Stenlid J."/>
            <person name="Wiebenga A."/>
            <person name="Xie X."/>
            <person name="Kuees U."/>
            <person name="Hibbett D.S."/>
            <person name="Hoffmeister D."/>
            <person name="Hoegberg N."/>
            <person name="Martin F."/>
            <person name="Grigoriev I.V."/>
            <person name="Watkinson S.C."/>
        </authorList>
    </citation>
    <scope>NUCLEOTIDE SEQUENCE [LARGE SCALE GENOMIC DNA]</scope>
    <source>
        <strain evidence="3">strain S7.3</strain>
    </source>
</reference>
<feature type="compositionally biased region" description="Basic and acidic residues" evidence="1">
    <location>
        <begin position="142"/>
        <end position="157"/>
    </location>
</feature>
<feature type="region of interest" description="Disordered" evidence="1">
    <location>
        <begin position="1"/>
        <end position="32"/>
    </location>
</feature>
<accession>F8PKY5</accession>
<dbReference type="AlphaFoldDB" id="F8PKY5"/>
<dbReference type="PANTHER" id="PTHR13464">
    <property type="entry name" value="TRANSCRIPTIONAL REGULATOR PROTEIN HCNGP"/>
    <property type="match status" value="1"/>
</dbReference>
<dbReference type="Proteomes" id="UP000008063">
    <property type="component" value="Unassembled WGS sequence"/>
</dbReference>
<dbReference type="STRING" id="936435.F8PKY5"/>
<dbReference type="GO" id="GO:0006355">
    <property type="term" value="P:regulation of DNA-templated transcription"/>
    <property type="evidence" value="ECO:0007669"/>
    <property type="project" value="InterPro"/>
</dbReference>
<organism evidence="3">
    <name type="scientific">Serpula lacrymans var. lacrymans (strain S7.3)</name>
    <name type="common">Dry rot fungus</name>
    <dbReference type="NCBI Taxonomy" id="936435"/>
    <lineage>
        <taxon>Eukaryota</taxon>
        <taxon>Fungi</taxon>
        <taxon>Dikarya</taxon>
        <taxon>Basidiomycota</taxon>
        <taxon>Agaricomycotina</taxon>
        <taxon>Agaricomycetes</taxon>
        <taxon>Agaricomycetidae</taxon>
        <taxon>Boletales</taxon>
        <taxon>Coniophorineae</taxon>
        <taxon>Serpulaceae</taxon>
        <taxon>Serpula</taxon>
    </lineage>
</organism>
<dbReference type="GO" id="GO:0005634">
    <property type="term" value="C:nucleus"/>
    <property type="evidence" value="ECO:0007669"/>
    <property type="project" value="TreeGrafter"/>
</dbReference>
<proteinExistence type="predicted"/>
<dbReference type="HOGENOM" id="CLU_074178_2_0_1"/>
<dbReference type="EMBL" id="GL945475">
    <property type="protein sequence ID" value="EGO03629.1"/>
    <property type="molecule type" value="Genomic_DNA"/>
</dbReference>
<dbReference type="OrthoDB" id="1714508at2759"/>
<evidence type="ECO:0000313" key="3">
    <source>
        <dbReference type="Proteomes" id="UP000008063"/>
    </source>
</evidence>
<dbReference type="InterPro" id="IPR012479">
    <property type="entry name" value="SAP30BP"/>
</dbReference>
<evidence type="ECO:0008006" key="4">
    <source>
        <dbReference type="Google" id="ProtNLM"/>
    </source>
</evidence>
<evidence type="ECO:0000313" key="2">
    <source>
        <dbReference type="EMBL" id="EGO03629.1"/>
    </source>
</evidence>
<gene>
    <name evidence="2" type="ORF">SERLA73DRAFT_130025</name>
</gene>
<dbReference type="OMA" id="ESTITTY"/>
<feature type="compositionally biased region" description="Polar residues" evidence="1">
    <location>
        <begin position="1"/>
        <end position="16"/>
    </location>
</feature>
<dbReference type="InParanoid" id="F8PKY5"/>
<feature type="region of interest" description="Disordered" evidence="1">
    <location>
        <begin position="142"/>
        <end position="200"/>
    </location>
</feature>
<name>F8PKY5_SERL3</name>
<dbReference type="Pfam" id="PF07818">
    <property type="entry name" value="HCNGP"/>
    <property type="match status" value="1"/>
</dbReference>
<dbReference type="PANTHER" id="PTHR13464:SF0">
    <property type="entry name" value="SAP30-BINDING PROTEIN"/>
    <property type="match status" value="1"/>
</dbReference>
<keyword evidence="3" id="KW-1185">Reference proteome</keyword>
<evidence type="ECO:0000256" key="1">
    <source>
        <dbReference type="SAM" id="MobiDB-lite"/>
    </source>
</evidence>
<sequence length="200" mass="22106">MGGPSVNVNAPTQTVQVPVDLNQAGPSTEPSDELVRTRALLRPPPIPGLLDWGIPSESKTPCDVTIEAKLAQFHALKRDPTNPKHFNDSLMSNRSFHNPHLYAKLVEYVDVNERTTNFPKDTWDPNDVEPEWFANSIAEVQKARSEKASTSEGKRSQIDFTSSKASSSSRAPGKDRGGRGRGRFHPYSSSHSEAQKSRWG</sequence>